<dbReference type="GO" id="GO:0016616">
    <property type="term" value="F:oxidoreductase activity, acting on the CH-OH group of donors, NAD or NADP as acceptor"/>
    <property type="evidence" value="ECO:0007669"/>
    <property type="project" value="TreeGrafter"/>
</dbReference>
<keyword evidence="2" id="KW-0560">Oxidoreductase</keyword>
<keyword evidence="4" id="KW-1185">Reference proteome</keyword>
<dbReference type="OrthoDB" id="5371740at2759"/>
<dbReference type="SUPFAM" id="SSF51735">
    <property type="entry name" value="NAD(P)-binding Rossmann-fold domains"/>
    <property type="match status" value="1"/>
</dbReference>
<evidence type="ECO:0000313" key="4">
    <source>
        <dbReference type="Proteomes" id="UP000799424"/>
    </source>
</evidence>
<evidence type="ECO:0000256" key="2">
    <source>
        <dbReference type="ARBA" id="ARBA00023002"/>
    </source>
</evidence>
<dbReference type="CDD" id="cd05323">
    <property type="entry name" value="ADH_SDR_c_like"/>
    <property type="match status" value="1"/>
</dbReference>
<dbReference type="InterPro" id="IPR036291">
    <property type="entry name" value="NAD(P)-bd_dom_sf"/>
</dbReference>
<dbReference type="PANTHER" id="PTHR44229:SF4">
    <property type="entry name" value="15-HYDROXYPROSTAGLANDIN DEHYDROGENASE [NAD(+)]"/>
    <property type="match status" value="1"/>
</dbReference>
<protein>
    <submittedName>
        <fullName evidence="3">NAD(P)-binding protein</fullName>
    </submittedName>
</protein>
<organism evidence="3 4">
    <name type="scientific">Ophiobolus disseminans</name>
    <dbReference type="NCBI Taxonomy" id="1469910"/>
    <lineage>
        <taxon>Eukaryota</taxon>
        <taxon>Fungi</taxon>
        <taxon>Dikarya</taxon>
        <taxon>Ascomycota</taxon>
        <taxon>Pezizomycotina</taxon>
        <taxon>Dothideomycetes</taxon>
        <taxon>Pleosporomycetidae</taxon>
        <taxon>Pleosporales</taxon>
        <taxon>Pleosporineae</taxon>
        <taxon>Phaeosphaeriaceae</taxon>
        <taxon>Ophiobolus</taxon>
    </lineage>
</organism>
<dbReference type="AlphaFoldDB" id="A0A6A7A3I2"/>
<dbReference type="PRINTS" id="PR00081">
    <property type="entry name" value="GDHRDH"/>
</dbReference>
<evidence type="ECO:0000313" key="3">
    <source>
        <dbReference type="EMBL" id="KAF2827374.1"/>
    </source>
</evidence>
<name>A0A6A7A3I2_9PLEO</name>
<dbReference type="InterPro" id="IPR002347">
    <property type="entry name" value="SDR_fam"/>
</dbReference>
<sequence length="288" mass="31517">MSKPVAIVTGAGSGIGEGVATHLYSKGFKVVIADLNPTTGEKVASNLGPDAKFIQCNVSSYHSQALLFKQAYEWGGNRLDFFHANAGIDDRQVLYDSGDKEELDDEGLLKPLNTQTMQVNLEAVIQGLWLFKYYVRRSKEAGGGKGKFVATSSAAGLYSMPQCPQYTAAKYGIIGLVRASGPVFVKEGITVNAICPAFIPTNLCPPEVLKRWPKEHITPLSTVNKAIDAFLADDSLTGQAVELSQENIYFREQVDYANESQRWIGTQSHEIWDEGYAVGKQPLKRNGY</sequence>
<reference evidence="3" key="1">
    <citation type="journal article" date="2020" name="Stud. Mycol.">
        <title>101 Dothideomycetes genomes: a test case for predicting lifestyles and emergence of pathogens.</title>
        <authorList>
            <person name="Haridas S."/>
            <person name="Albert R."/>
            <person name="Binder M."/>
            <person name="Bloem J."/>
            <person name="Labutti K."/>
            <person name="Salamov A."/>
            <person name="Andreopoulos B."/>
            <person name="Baker S."/>
            <person name="Barry K."/>
            <person name="Bills G."/>
            <person name="Bluhm B."/>
            <person name="Cannon C."/>
            <person name="Castanera R."/>
            <person name="Culley D."/>
            <person name="Daum C."/>
            <person name="Ezra D."/>
            <person name="Gonzalez J."/>
            <person name="Henrissat B."/>
            <person name="Kuo A."/>
            <person name="Liang C."/>
            <person name="Lipzen A."/>
            <person name="Lutzoni F."/>
            <person name="Magnuson J."/>
            <person name="Mondo S."/>
            <person name="Nolan M."/>
            <person name="Ohm R."/>
            <person name="Pangilinan J."/>
            <person name="Park H.-J."/>
            <person name="Ramirez L."/>
            <person name="Alfaro M."/>
            <person name="Sun H."/>
            <person name="Tritt A."/>
            <person name="Yoshinaga Y."/>
            <person name="Zwiers L.-H."/>
            <person name="Turgeon B."/>
            <person name="Goodwin S."/>
            <person name="Spatafora J."/>
            <person name="Crous P."/>
            <person name="Grigoriev I."/>
        </authorList>
    </citation>
    <scope>NUCLEOTIDE SEQUENCE</scope>
    <source>
        <strain evidence="3">CBS 113818</strain>
    </source>
</reference>
<dbReference type="Gene3D" id="3.40.50.720">
    <property type="entry name" value="NAD(P)-binding Rossmann-like Domain"/>
    <property type="match status" value="1"/>
</dbReference>
<dbReference type="EMBL" id="MU006224">
    <property type="protein sequence ID" value="KAF2827374.1"/>
    <property type="molecule type" value="Genomic_DNA"/>
</dbReference>
<gene>
    <name evidence="3" type="ORF">CC86DRAFT_321388</name>
</gene>
<dbReference type="Proteomes" id="UP000799424">
    <property type="component" value="Unassembled WGS sequence"/>
</dbReference>
<evidence type="ECO:0000256" key="1">
    <source>
        <dbReference type="ARBA" id="ARBA00006484"/>
    </source>
</evidence>
<proteinExistence type="inferred from homology"/>
<dbReference type="Pfam" id="PF00106">
    <property type="entry name" value="adh_short"/>
    <property type="match status" value="1"/>
</dbReference>
<dbReference type="PANTHER" id="PTHR44229">
    <property type="entry name" value="15-HYDROXYPROSTAGLANDIN DEHYDROGENASE [NAD(+)]"/>
    <property type="match status" value="1"/>
</dbReference>
<comment type="similarity">
    <text evidence="1">Belongs to the short-chain dehydrogenases/reductases (SDR) family.</text>
</comment>
<dbReference type="GO" id="GO:0005737">
    <property type="term" value="C:cytoplasm"/>
    <property type="evidence" value="ECO:0007669"/>
    <property type="project" value="TreeGrafter"/>
</dbReference>
<accession>A0A6A7A3I2</accession>